<reference evidence="8 9" key="1">
    <citation type="submission" date="2016-11" db="EMBL/GenBank/DDBJ databases">
        <authorList>
            <person name="Jaros S."/>
            <person name="Januszkiewicz K."/>
            <person name="Wedrychowicz H."/>
        </authorList>
    </citation>
    <scope>NUCLEOTIDE SEQUENCE [LARGE SCALE GENOMIC DNA]</scope>
</reference>
<evidence type="ECO:0000313" key="9">
    <source>
        <dbReference type="Proteomes" id="UP000249464"/>
    </source>
</evidence>
<name>A0A2X0MJJ4_9BASI</name>
<feature type="compositionally biased region" description="Low complexity" evidence="5">
    <location>
        <begin position="681"/>
        <end position="696"/>
    </location>
</feature>
<keyword evidence="9" id="KW-1185">Reference proteome</keyword>
<dbReference type="PANTHER" id="PTHR13948:SF3">
    <property type="entry name" value="FI21118P1"/>
    <property type="match status" value="1"/>
</dbReference>
<keyword evidence="2 4" id="KW-0694">RNA-binding</keyword>
<dbReference type="Pfam" id="PF00076">
    <property type="entry name" value="RRM_1"/>
    <property type="match status" value="1"/>
</dbReference>
<feature type="compositionally biased region" description="Basic and acidic residues" evidence="5">
    <location>
        <begin position="779"/>
        <end position="807"/>
    </location>
</feature>
<dbReference type="GO" id="GO:0003723">
    <property type="term" value="F:RNA binding"/>
    <property type="evidence" value="ECO:0007669"/>
    <property type="project" value="UniProtKB-UniRule"/>
</dbReference>
<proteinExistence type="predicted"/>
<feature type="region of interest" description="Disordered" evidence="5">
    <location>
        <begin position="1"/>
        <end position="161"/>
    </location>
</feature>
<evidence type="ECO:0000313" key="8">
    <source>
        <dbReference type="EMBL" id="SGY93278.1"/>
    </source>
</evidence>
<feature type="region of interest" description="Disordered" evidence="5">
    <location>
        <begin position="517"/>
        <end position="553"/>
    </location>
</feature>
<dbReference type="PANTHER" id="PTHR13948">
    <property type="entry name" value="RNA-BINDING PROTEIN"/>
    <property type="match status" value="1"/>
</dbReference>
<feature type="region of interest" description="Disordered" evidence="5">
    <location>
        <begin position="267"/>
        <end position="299"/>
    </location>
</feature>
<feature type="compositionally biased region" description="Basic and acidic residues" evidence="5">
    <location>
        <begin position="21"/>
        <end position="36"/>
    </location>
</feature>
<feature type="compositionally biased region" description="Basic and acidic residues" evidence="5">
    <location>
        <begin position="267"/>
        <end position="281"/>
    </location>
</feature>
<dbReference type="InterPro" id="IPR012677">
    <property type="entry name" value="Nucleotide-bd_a/b_plait_sf"/>
</dbReference>
<feature type="region of interest" description="Disordered" evidence="5">
    <location>
        <begin position="779"/>
        <end position="820"/>
    </location>
</feature>
<evidence type="ECO:0000256" key="2">
    <source>
        <dbReference type="ARBA" id="ARBA00022884"/>
    </source>
</evidence>
<evidence type="ECO:0000256" key="3">
    <source>
        <dbReference type="ARBA" id="ARBA00023242"/>
    </source>
</evidence>
<dbReference type="EMBL" id="FQNC01000062">
    <property type="protein sequence ID" value="SGY93278.1"/>
    <property type="molecule type" value="Genomic_DNA"/>
</dbReference>
<dbReference type="SUPFAM" id="SSF54928">
    <property type="entry name" value="RNA-binding domain, RBD"/>
    <property type="match status" value="1"/>
</dbReference>
<dbReference type="GO" id="GO:0005634">
    <property type="term" value="C:nucleus"/>
    <property type="evidence" value="ECO:0007669"/>
    <property type="project" value="UniProtKB-SubCell"/>
</dbReference>
<organism evidence="8 9">
    <name type="scientific">Microbotryum silenes-dioicae</name>
    <dbReference type="NCBI Taxonomy" id="796604"/>
    <lineage>
        <taxon>Eukaryota</taxon>
        <taxon>Fungi</taxon>
        <taxon>Dikarya</taxon>
        <taxon>Basidiomycota</taxon>
        <taxon>Pucciniomycotina</taxon>
        <taxon>Microbotryomycetes</taxon>
        <taxon>Microbotryales</taxon>
        <taxon>Microbotryaceae</taxon>
        <taxon>Microbotryum</taxon>
    </lineage>
</organism>
<dbReference type="PROSITE" id="PS50102">
    <property type="entry name" value="RRM"/>
    <property type="match status" value="1"/>
</dbReference>
<feature type="compositionally biased region" description="Polar residues" evidence="5">
    <location>
        <begin position="9"/>
        <end position="19"/>
    </location>
</feature>
<feature type="compositionally biased region" description="Basic and acidic residues" evidence="5">
    <location>
        <begin position="878"/>
        <end position="890"/>
    </location>
</feature>
<evidence type="ECO:0000256" key="4">
    <source>
        <dbReference type="PROSITE-ProRule" id="PRU00176"/>
    </source>
</evidence>
<accession>A0A2X0MJJ4</accession>
<feature type="compositionally biased region" description="Polar residues" evidence="5">
    <location>
        <begin position="809"/>
        <end position="820"/>
    </location>
</feature>
<dbReference type="InterPro" id="IPR000467">
    <property type="entry name" value="G_patch_dom"/>
</dbReference>
<dbReference type="SMART" id="SM00443">
    <property type="entry name" value="G_patch"/>
    <property type="match status" value="1"/>
</dbReference>
<feature type="compositionally biased region" description="Basic and acidic residues" evidence="5">
    <location>
        <begin position="57"/>
        <end position="86"/>
    </location>
</feature>
<dbReference type="InterPro" id="IPR035979">
    <property type="entry name" value="RBD_domain_sf"/>
</dbReference>
<dbReference type="Pfam" id="PF01585">
    <property type="entry name" value="G-patch"/>
    <property type="match status" value="1"/>
</dbReference>
<gene>
    <name evidence="8" type="primary">BQ5605_C037g11581</name>
    <name evidence="8" type="ORF">BQ5605_C037G11581</name>
</gene>
<evidence type="ECO:0000256" key="1">
    <source>
        <dbReference type="ARBA" id="ARBA00004123"/>
    </source>
</evidence>
<keyword evidence="3" id="KW-0539">Nucleus</keyword>
<dbReference type="STRING" id="796604.A0A2X0MJJ4"/>
<feature type="domain" description="RRM" evidence="6">
    <location>
        <begin position="164"/>
        <end position="259"/>
    </location>
</feature>
<sequence>MLPYYGNQDPPSSGRSIAVSSRDRYDRDDRRRDEQGARPARPHTQAYPDPYNGAFHHGNDHQGYRDPVDYDDDYDRRGAKRSRIEYEPPSMHYHGDEYRGYVPARGPTVPGGERYDHPTDDRGYTYPTGGMDPHAPYPPPPRDPSRRGDGPSSRPPVPMNAPSPSVIFLGLPPYAQDEALLQWIQSLTTSVESANVIVDRSTGQSRRYGFGKFASVEHARSVVEPNFQRGIPWTDRVPNREVVATGTSEYIIRVNFASKVGGHKNEQGAEIRWNEDRRRDGLLPGRANTPQQGVYVNDGTRDIGTTHNSLILLRKLDALTSEDEIWKALAGLEGVAGQAIRECGGIVKIMMAREKATRSNWGFAFVKFKDIAVSRRAPCSRTKSRVTLILRPRLEQLANSVMASVMNPISYPQGFRIRKVAAAVSFCHDNSFVPIYAKSEWSFNGDGGQQLTYWDDKSFVTHWIPPATSLRTGGGAASTSQQGNVEVEKEMDPAEADMEAFLSSIAAEMPPGLFAAEPTPPERSTLKPVISDSKSEGAPTALGQASTSTSTSRAKASLSTTTWDKSAGIGPNLQGQLSFVHLSHPTNSLLMPHSSCLVVRKEKKSGETIVAKKMASHLDKWSQKQAELKAIDIFETNPTSSEPARPTPKPEQATSRGKDTAGKVISSKPASSMKALAVAQPGPATAPSSSSTSAPGDDLPYGDSVSKICLLCARQFKSLEEINKHNRLSKLHLTNLSDPALVSRATTMKADNIAKRAAVASKADAAKSPQYIDRAAARREHFHQPEKPERETREKKKFEGPPPREELVQPNNDGIQDTNVGSKMLEKMGWSKGAGLGATGEGRSAPVMASSFAQGAGLGSAKPVPSLAISRSGASVKDATRDLTRKRYEG</sequence>
<dbReference type="Gene3D" id="3.30.70.330">
    <property type="match status" value="2"/>
</dbReference>
<dbReference type="Proteomes" id="UP000249464">
    <property type="component" value="Unassembled WGS sequence"/>
</dbReference>
<evidence type="ECO:0000256" key="5">
    <source>
        <dbReference type="SAM" id="MobiDB-lite"/>
    </source>
</evidence>
<dbReference type="GO" id="GO:0000398">
    <property type="term" value="P:mRNA splicing, via spliceosome"/>
    <property type="evidence" value="ECO:0007669"/>
    <property type="project" value="TreeGrafter"/>
</dbReference>
<protein>
    <submittedName>
        <fullName evidence="8">BQ5605_C037g11581 protein</fullName>
    </submittedName>
</protein>
<dbReference type="InterPro" id="IPR000504">
    <property type="entry name" value="RRM_dom"/>
</dbReference>
<dbReference type="PROSITE" id="PS50174">
    <property type="entry name" value="G_PATCH"/>
    <property type="match status" value="1"/>
</dbReference>
<feature type="domain" description="G-patch" evidence="7">
    <location>
        <begin position="817"/>
        <end position="863"/>
    </location>
</feature>
<evidence type="ECO:0000259" key="7">
    <source>
        <dbReference type="PROSITE" id="PS50174"/>
    </source>
</evidence>
<feature type="region of interest" description="Disordered" evidence="5">
    <location>
        <begin position="855"/>
        <end position="890"/>
    </location>
</feature>
<evidence type="ECO:0000259" key="6">
    <source>
        <dbReference type="PROSITE" id="PS50102"/>
    </source>
</evidence>
<dbReference type="AlphaFoldDB" id="A0A2X0MJJ4"/>
<feature type="region of interest" description="Disordered" evidence="5">
    <location>
        <begin position="634"/>
        <end position="699"/>
    </location>
</feature>
<comment type="subcellular location">
    <subcellularLocation>
        <location evidence="1">Nucleus</location>
    </subcellularLocation>
</comment>
<feature type="compositionally biased region" description="Basic and acidic residues" evidence="5">
    <location>
        <begin position="113"/>
        <end position="123"/>
    </location>
</feature>